<accession>A0ABW6A978</accession>
<dbReference type="EMBL" id="JBHUOZ010000003">
    <property type="protein sequence ID" value="MFD2920477.1"/>
    <property type="molecule type" value="Genomic_DNA"/>
</dbReference>
<dbReference type="Pfam" id="PF14135">
    <property type="entry name" value="DUF4302"/>
    <property type="match status" value="1"/>
</dbReference>
<name>A0ABW6A978_9BACT</name>
<reference evidence="3" key="1">
    <citation type="journal article" date="2019" name="Int. J. Syst. Evol. Microbiol.">
        <title>The Global Catalogue of Microorganisms (GCM) 10K type strain sequencing project: providing services to taxonomists for standard genome sequencing and annotation.</title>
        <authorList>
            <consortium name="The Broad Institute Genomics Platform"/>
            <consortium name="The Broad Institute Genome Sequencing Center for Infectious Disease"/>
            <person name="Wu L."/>
            <person name="Ma J."/>
        </authorList>
    </citation>
    <scope>NUCLEOTIDE SEQUENCE [LARGE SCALE GENOMIC DNA]</scope>
    <source>
        <strain evidence="3">KCTC 23299</strain>
    </source>
</reference>
<sequence length="443" mass="49681">MKKYLPLLLILLVLNACKKDFDETVFAESTDKRITKTLDSLQARLVTAAAGWNAFLTTGTGRTTGFYFQFHGANRVVMVNPDVTNGTVPKESSYRLKALQQPVLMFDTYSYLHTFADPDGSVNGGKNGVGLRSDFEFAYDPSASNTDSIVLRGRMHDSKMVLRPASTEDAAAFANNEFPGLVFDSLSKKYLNYFKRFELGNTTYELVVNPRTKQLKMAWMEGGTYREKTTAYSYMPAGVVFFTPFMANGVSFKSFSNPVWDNATTTISFSINGQTVRPVGFTAPLQVDISAPRRWWEKSRDEDDYWFSRTGFRVNGVDDAYRVASLPLYRHLMYQAENGVYNGTMYDAFGYVYGIANVLTRRFAPGVISPPNFMPDGRITFSLAAGADEGLYFGNDPGTASVNTFIPVLRKMIDAQGYIFVQINDTYDMVDAVNATSWINWEF</sequence>
<protein>
    <submittedName>
        <fullName evidence="2">DUF4302 domain-containing protein</fullName>
    </submittedName>
</protein>
<gene>
    <name evidence="2" type="ORF">ACFS6H_12190</name>
</gene>
<evidence type="ECO:0000313" key="2">
    <source>
        <dbReference type="EMBL" id="MFD2920477.1"/>
    </source>
</evidence>
<keyword evidence="3" id="KW-1185">Reference proteome</keyword>
<dbReference type="RefSeq" id="WP_386098900.1">
    <property type="nucleotide sequence ID" value="NZ_JBHUOZ010000003.1"/>
</dbReference>
<dbReference type="Proteomes" id="UP001597511">
    <property type="component" value="Unassembled WGS sequence"/>
</dbReference>
<evidence type="ECO:0000256" key="1">
    <source>
        <dbReference type="SAM" id="SignalP"/>
    </source>
</evidence>
<keyword evidence="1" id="KW-0732">Signal</keyword>
<dbReference type="InterPro" id="IPR025396">
    <property type="entry name" value="DUF4302"/>
</dbReference>
<feature type="signal peptide" evidence="1">
    <location>
        <begin position="1"/>
        <end position="18"/>
    </location>
</feature>
<comment type="caution">
    <text evidence="2">The sequence shown here is derived from an EMBL/GenBank/DDBJ whole genome shotgun (WGS) entry which is preliminary data.</text>
</comment>
<evidence type="ECO:0000313" key="3">
    <source>
        <dbReference type="Proteomes" id="UP001597511"/>
    </source>
</evidence>
<feature type="chain" id="PRO_5045969608" evidence="1">
    <location>
        <begin position="19"/>
        <end position="443"/>
    </location>
</feature>
<organism evidence="2 3">
    <name type="scientific">Terrimonas rubra</name>
    <dbReference type="NCBI Taxonomy" id="1035890"/>
    <lineage>
        <taxon>Bacteria</taxon>
        <taxon>Pseudomonadati</taxon>
        <taxon>Bacteroidota</taxon>
        <taxon>Chitinophagia</taxon>
        <taxon>Chitinophagales</taxon>
        <taxon>Chitinophagaceae</taxon>
        <taxon>Terrimonas</taxon>
    </lineage>
</organism>
<proteinExistence type="predicted"/>